<dbReference type="PANTHER" id="PTHR35792:SF1">
    <property type="entry name" value="SLL0268 PROTEIN"/>
    <property type="match status" value="1"/>
</dbReference>
<evidence type="ECO:0000313" key="2">
    <source>
        <dbReference type="EMBL" id="GEQ35394.1"/>
    </source>
</evidence>
<dbReference type="AlphaFoldDB" id="A0AAV3WUW9"/>
<sequence>MKFIKGAIVGAALALLFAPKSGKETRNDISKKFGEKKEMASGYADMAKAKSEEVSHAASEASDNIKITLAKTAQDLKEQLHSASEEIKNETMSAEADVARTAQEAKDEVSNNNTPNNKNM</sequence>
<feature type="compositionally biased region" description="Basic and acidic residues" evidence="1">
    <location>
        <begin position="80"/>
        <end position="89"/>
    </location>
</feature>
<feature type="region of interest" description="Disordered" evidence="1">
    <location>
        <begin position="80"/>
        <end position="120"/>
    </location>
</feature>
<evidence type="ECO:0000256" key="1">
    <source>
        <dbReference type="SAM" id="MobiDB-lite"/>
    </source>
</evidence>
<dbReference type="Pfam" id="PF12732">
    <property type="entry name" value="YtxH"/>
    <property type="match status" value="1"/>
</dbReference>
<gene>
    <name evidence="2" type="ORF">M132T_09020</name>
</gene>
<dbReference type="GeneID" id="96912253"/>
<feature type="compositionally biased region" description="Polar residues" evidence="1">
    <location>
        <begin position="110"/>
        <end position="120"/>
    </location>
</feature>
<dbReference type="InterPro" id="IPR052928">
    <property type="entry name" value="Desiccation-related_membrane"/>
</dbReference>
<name>A0AAV3WUW9_9LACT</name>
<dbReference type="EMBL" id="BKBI01000005">
    <property type="protein sequence ID" value="GEQ35394.1"/>
    <property type="molecule type" value="Genomic_DNA"/>
</dbReference>
<dbReference type="Proteomes" id="UP000887127">
    <property type="component" value="Unassembled WGS sequence"/>
</dbReference>
<proteinExistence type="predicted"/>
<protein>
    <submittedName>
        <fullName evidence="2">General stress protein</fullName>
    </submittedName>
</protein>
<dbReference type="RefSeq" id="WP_072693734.1">
    <property type="nucleotide sequence ID" value="NZ_BJVX01000023.1"/>
</dbReference>
<accession>A0AAV3WUW9</accession>
<organism evidence="2 3">
    <name type="scientific">Marinilactibacillus psychrotolerans</name>
    <dbReference type="NCBI Taxonomy" id="191770"/>
    <lineage>
        <taxon>Bacteria</taxon>
        <taxon>Bacillati</taxon>
        <taxon>Bacillota</taxon>
        <taxon>Bacilli</taxon>
        <taxon>Lactobacillales</taxon>
        <taxon>Carnobacteriaceae</taxon>
        <taxon>Marinilactibacillus</taxon>
    </lineage>
</organism>
<comment type="caution">
    <text evidence="2">The sequence shown here is derived from an EMBL/GenBank/DDBJ whole genome shotgun (WGS) entry which is preliminary data.</text>
</comment>
<evidence type="ECO:0000313" key="3">
    <source>
        <dbReference type="Proteomes" id="UP000887127"/>
    </source>
</evidence>
<dbReference type="InterPro" id="IPR024623">
    <property type="entry name" value="YtxH"/>
</dbReference>
<dbReference type="PANTHER" id="PTHR35792">
    <property type="entry name" value="GENERAL STRESS PROTEIN"/>
    <property type="match status" value="1"/>
</dbReference>
<reference evidence="2" key="1">
    <citation type="submission" date="2019-08" db="EMBL/GenBank/DDBJ databases">
        <title>Marinilactibacillus psychrotolerans M13-2T whole genome sequencing project.</title>
        <authorList>
            <person name="Ishikawa M."/>
            <person name="Suzuki T."/>
            <person name="Matsutani M."/>
        </authorList>
    </citation>
    <scope>NUCLEOTIDE SEQUENCE</scope>
    <source>
        <strain evidence="2">M13-2T</strain>
    </source>
</reference>